<evidence type="ECO:0000313" key="2">
    <source>
        <dbReference type="EMBL" id="KAL3683522.1"/>
    </source>
</evidence>
<feature type="region of interest" description="Disordered" evidence="1">
    <location>
        <begin position="67"/>
        <end position="90"/>
    </location>
</feature>
<evidence type="ECO:0000256" key="1">
    <source>
        <dbReference type="SAM" id="MobiDB-lite"/>
    </source>
</evidence>
<evidence type="ECO:0000313" key="3">
    <source>
        <dbReference type="Proteomes" id="UP001633002"/>
    </source>
</evidence>
<feature type="compositionally biased region" description="Basic and acidic residues" evidence="1">
    <location>
        <begin position="67"/>
        <end position="76"/>
    </location>
</feature>
<organism evidence="2 3">
    <name type="scientific">Riccia sorocarpa</name>
    <dbReference type="NCBI Taxonomy" id="122646"/>
    <lineage>
        <taxon>Eukaryota</taxon>
        <taxon>Viridiplantae</taxon>
        <taxon>Streptophyta</taxon>
        <taxon>Embryophyta</taxon>
        <taxon>Marchantiophyta</taxon>
        <taxon>Marchantiopsida</taxon>
        <taxon>Marchantiidae</taxon>
        <taxon>Marchantiales</taxon>
        <taxon>Ricciaceae</taxon>
        <taxon>Riccia</taxon>
    </lineage>
</organism>
<dbReference type="Proteomes" id="UP001633002">
    <property type="component" value="Unassembled WGS sequence"/>
</dbReference>
<name>A0ABD3GW90_9MARC</name>
<reference evidence="2 3" key="1">
    <citation type="submission" date="2024-09" db="EMBL/GenBank/DDBJ databases">
        <title>Chromosome-scale assembly of Riccia sorocarpa.</title>
        <authorList>
            <person name="Paukszto L."/>
        </authorList>
    </citation>
    <scope>NUCLEOTIDE SEQUENCE [LARGE SCALE GENOMIC DNA]</scope>
    <source>
        <strain evidence="2">LP-2024</strain>
        <tissue evidence="2">Aerial parts of the thallus</tissue>
    </source>
</reference>
<comment type="caution">
    <text evidence="2">The sequence shown here is derived from an EMBL/GenBank/DDBJ whole genome shotgun (WGS) entry which is preliminary data.</text>
</comment>
<proteinExistence type="predicted"/>
<dbReference type="AlphaFoldDB" id="A0ABD3GW90"/>
<sequence length="149" mass="17645">MILWDHAKELNYSDEQTRSRQHRRSSKKTRKRRRRTPDMPQENARTTFTFNTQDVQWLRERSHPQLTDINHEDRVSTHAPTLQDASTNTERDKDVVQDWVHFGTVEELLAEVCLHGGFTPGMPDSLDSIEKRFWKRVIAALTYKQGDRQ</sequence>
<dbReference type="EMBL" id="JBJQOH010000006">
    <property type="protein sequence ID" value="KAL3683522.1"/>
    <property type="molecule type" value="Genomic_DNA"/>
</dbReference>
<feature type="compositionally biased region" description="Polar residues" evidence="1">
    <location>
        <begin position="78"/>
        <end position="88"/>
    </location>
</feature>
<feature type="compositionally biased region" description="Basic residues" evidence="1">
    <location>
        <begin position="19"/>
        <end position="35"/>
    </location>
</feature>
<gene>
    <name evidence="2" type="ORF">R1sor_001544</name>
</gene>
<feature type="region of interest" description="Disordered" evidence="1">
    <location>
        <begin position="13"/>
        <end position="45"/>
    </location>
</feature>
<protein>
    <submittedName>
        <fullName evidence="2">Uncharacterized protein</fullName>
    </submittedName>
</protein>
<accession>A0ABD3GW90</accession>
<keyword evidence="3" id="KW-1185">Reference proteome</keyword>